<accession>A0A7S1YN55</accession>
<sequence>MPFLRLPIVQGQLYTHLLSSISVAFATVAVLSRFKREEEISRVVPAVGASDDAGYSSIQALKKKIVELDVAQNNGLEGRACRHLMMTTQFDDGDQNSVECQNAHSWNVFESTPLFSF</sequence>
<evidence type="ECO:0000313" key="1">
    <source>
        <dbReference type="EMBL" id="CAD9311447.1"/>
    </source>
</evidence>
<name>A0A7S1YN55_9STRA</name>
<protein>
    <submittedName>
        <fullName evidence="1">Uncharacterized protein</fullName>
    </submittedName>
</protein>
<dbReference type="AlphaFoldDB" id="A0A7S1YN55"/>
<dbReference type="EMBL" id="HBGK01051647">
    <property type="protein sequence ID" value="CAD9311447.1"/>
    <property type="molecule type" value="Transcribed_RNA"/>
</dbReference>
<reference evidence="1" key="1">
    <citation type="submission" date="2021-01" db="EMBL/GenBank/DDBJ databases">
        <authorList>
            <person name="Corre E."/>
            <person name="Pelletier E."/>
            <person name="Niang G."/>
            <person name="Scheremetjew M."/>
            <person name="Finn R."/>
            <person name="Kale V."/>
            <person name="Holt S."/>
            <person name="Cochrane G."/>
            <person name="Meng A."/>
            <person name="Brown T."/>
            <person name="Cohen L."/>
        </authorList>
    </citation>
    <scope>NUCLEOTIDE SEQUENCE</scope>
    <source>
        <strain evidence="1">CCMP 410</strain>
    </source>
</reference>
<organism evidence="1">
    <name type="scientific">Grammatophora oceanica</name>
    <dbReference type="NCBI Taxonomy" id="210454"/>
    <lineage>
        <taxon>Eukaryota</taxon>
        <taxon>Sar</taxon>
        <taxon>Stramenopiles</taxon>
        <taxon>Ochrophyta</taxon>
        <taxon>Bacillariophyta</taxon>
        <taxon>Fragilariophyceae</taxon>
        <taxon>Fragilariophycidae</taxon>
        <taxon>Rhabdonematales</taxon>
        <taxon>Grammatophoraceae</taxon>
        <taxon>Grammatophora</taxon>
    </lineage>
</organism>
<proteinExistence type="predicted"/>
<gene>
    <name evidence="1" type="ORF">GOCE00092_LOCUS27185</name>
</gene>